<feature type="domain" description="ABC-type transport auxiliary lipoprotein component" evidence="1">
    <location>
        <begin position="58"/>
        <end position="187"/>
    </location>
</feature>
<protein>
    <recommendedName>
        <fullName evidence="1">ABC-type transport auxiliary lipoprotein component domain-containing protein</fullName>
    </recommendedName>
</protein>
<dbReference type="RefSeq" id="WP_169198467.1">
    <property type="nucleotide sequence ID" value="NZ_WTVH02000010.1"/>
</dbReference>
<dbReference type="InterPro" id="IPR005586">
    <property type="entry name" value="ABC_trans_aux"/>
</dbReference>
<dbReference type="Pfam" id="PF03886">
    <property type="entry name" value="ABC_trans_aux"/>
    <property type="match status" value="1"/>
</dbReference>
<evidence type="ECO:0000313" key="3">
    <source>
        <dbReference type="Proteomes" id="UP000601990"/>
    </source>
</evidence>
<sequence>MLMSVKAGRAGLLVLALAAAVGGCGNLGVPAERFTFFDLGLVEPVEPALEFPPERVEVRAPSWLSTGAMQYRLDYRQPAQREAYSETRWVAEPGEMLRVALDRALTGNRTADGECRLRVELDEFVQVFDSRQSSHAKIVARAALLAPRSDAELSHRTLVVSEPAPTPDAAGGVIAFRRAVQRLAHDVSLWLASLDPAAVEGLNTSGRCER</sequence>
<keyword evidence="3" id="KW-1185">Reference proteome</keyword>
<dbReference type="SUPFAM" id="SSF159594">
    <property type="entry name" value="XCC0632-like"/>
    <property type="match status" value="1"/>
</dbReference>
<comment type="caution">
    <text evidence="2">The sequence shown here is derived from an EMBL/GenBank/DDBJ whole genome shotgun (WGS) entry which is preliminary data.</text>
</comment>
<reference evidence="2" key="1">
    <citation type="submission" date="2019-12" db="EMBL/GenBank/DDBJ databases">
        <title>Comparative genomics gives insights into the taxonomy of the Azoarcus-Aromatoleum group and reveals separate origins of nif in the plant-associated Azoarcus and non-plant-associated Aromatoleum sub-groups.</title>
        <authorList>
            <person name="Lafos M."/>
            <person name="Maluk M."/>
            <person name="Batista M."/>
            <person name="Junghare M."/>
            <person name="Carmona M."/>
            <person name="Faoro H."/>
            <person name="Cruz L.M."/>
            <person name="Battistoni F."/>
            <person name="De Souza E."/>
            <person name="Pedrosa F."/>
            <person name="Chen W.-M."/>
            <person name="Poole P.S."/>
            <person name="Dixon R.A."/>
            <person name="James E.K."/>
        </authorList>
    </citation>
    <scope>NUCLEOTIDE SEQUENCE</scope>
    <source>
        <strain evidence="2">U120</strain>
    </source>
</reference>
<accession>A0ABX1MYV3</accession>
<gene>
    <name evidence="2" type="ORF">GO608_07575</name>
</gene>
<evidence type="ECO:0000259" key="1">
    <source>
        <dbReference type="Pfam" id="PF03886"/>
    </source>
</evidence>
<organism evidence="2 3">
    <name type="scientific">Aromatoleum buckelii</name>
    <dbReference type="NCBI Taxonomy" id="200254"/>
    <lineage>
        <taxon>Bacteria</taxon>
        <taxon>Pseudomonadati</taxon>
        <taxon>Pseudomonadota</taxon>
        <taxon>Betaproteobacteria</taxon>
        <taxon>Rhodocyclales</taxon>
        <taxon>Rhodocyclaceae</taxon>
        <taxon>Aromatoleum</taxon>
    </lineage>
</organism>
<name>A0ABX1MYV3_9RHOO</name>
<dbReference type="Proteomes" id="UP000601990">
    <property type="component" value="Unassembled WGS sequence"/>
</dbReference>
<proteinExistence type="predicted"/>
<evidence type="ECO:0000313" key="2">
    <source>
        <dbReference type="EMBL" id="NMF93184.1"/>
    </source>
</evidence>
<dbReference type="Gene3D" id="3.40.50.10610">
    <property type="entry name" value="ABC-type transport auxiliary lipoprotein component"/>
    <property type="match status" value="1"/>
</dbReference>
<dbReference type="PROSITE" id="PS51257">
    <property type="entry name" value="PROKAR_LIPOPROTEIN"/>
    <property type="match status" value="1"/>
</dbReference>
<dbReference type="EMBL" id="WTVH01000011">
    <property type="protein sequence ID" value="NMF93184.1"/>
    <property type="molecule type" value="Genomic_DNA"/>
</dbReference>